<dbReference type="GO" id="GO:0008168">
    <property type="term" value="F:methyltransferase activity"/>
    <property type="evidence" value="ECO:0007669"/>
    <property type="project" value="UniProtKB-KW"/>
</dbReference>
<dbReference type="CDD" id="cd02440">
    <property type="entry name" value="AdoMet_MTases"/>
    <property type="match status" value="1"/>
</dbReference>
<dbReference type="Pfam" id="PF13847">
    <property type="entry name" value="Methyltransf_31"/>
    <property type="match status" value="1"/>
</dbReference>
<evidence type="ECO:0000313" key="3">
    <source>
        <dbReference type="Proteomes" id="UP001161497"/>
    </source>
</evidence>
<dbReference type="GO" id="GO:0032259">
    <property type="term" value="P:methylation"/>
    <property type="evidence" value="ECO:0007669"/>
    <property type="project" value="UniProtKB-KW"/>
</dbReference>
<dbReference type="Gene3D" id="3.40.50.150">
    <property type="entry name" value="Vaccinia Virus protein VP39"/>
    <property type="match status" value="1"/>
</dbReference>
<dbReference type="InterPro" id="IPR029063">
    <property type="entry name" value="SAM-dependent_MTases_sf"/>
</dbReference>
<dbReference type="SUPFAM" id="SSF53335">
    <property type="entry name" value="S-adenosyl-L-methionine-dependent methyltransferases"/>
    <property type="match status" value="1"/>
</dbReference>
<organism evidence="2 3">
    <name type="scientific">Candidatus Methylacidiphilum fumarolicum</name>
    <dbReference type="NCBI Taxonomy" id="591154"/>
    <lineage>
        <taxon>Bacteria</taxon>
        <taxon>Pseudomonadati</taxon>
        <taxon>Verrucomicrobiota</taxon>
        <taxon>Methylacidiphilae</taxon>
        <taxon>Methylacidiphilales</taxon>
        <taxon>Methylacidiphilaceae</taxon>
        <taxon>Methylacidiphilum (ex Ratnadevi et al. 2023)</taxon>
    </lineage>
</organism>
<gene>
    <name evidence="2" type="primary">smtA</name>
    <name evidence="2" type="ORF">MFUM_0417</name>
</gene>
<keyword evidence="3" id="KW-1185">Reference proteome</keyword>
<keyword evidence="2" id="KW-0489">Methyltransferase</keyword>
<name>A0ABM9IAY6_9BACT</name>
<evidence type="ECO:0000259" key="1">
    <source>
        <dbReference type="Pfam" id="PF13847"/>
    </source>
</evidence>
<dbReference type="PANTHER" id="PTHR43861:SF1">
    <property type="entry name" value="TRANS-ACONITATE 2-METHYLTRANSFERASE"/>
    <property type="match status" value="1"/>
</dbReference>
<dbReference type="EMBL" id="OX458932">
    <property type="protein sequence ID" value="CAI9084809.1"/>
    <property type="molecule type" value="Genomic_DNA"/>
</dbReference>
<dbReference type="InterPro" id="IPR025714">
    <property type="entry name" value="Methyltranfer_dom"/>
</dbReference>
<accession>A0ABM9IAY6</accession>
<proteinExistence type="predicted"/>
<protein>
    <submittedName>
        <fullName evidence="2">SAM-dependent methyltransferase</fullName>
    </submittedName>
</protein>
<keyword evidence="2" id="KW-0808">Transferase</keyword>
<sequence length="236" mass="26791">MNSLFLRAFCVLLCFLFYGFFQAGYATTSIREQDEYRFKEPALWAEQFDAPSRDKWQKPQAVIQALQLKPGQTVADIGAGTGYFAIKFARVVGPQGRVIALDRESSMVRYLKKRAKKESLNNLIVRKSPKNNPGLEKQSVDLIFFCNSYHHIHNPNYLKALAKALKKNGKVAVIDIKPNAPRLFPATARFKRHIKLSAQAVVADFKQAGFSLDKEFGFLPYQYFLEFKPTSIASSK</sequence>
<dbReference type="Proteomes" id="UP001161497">
    <property type="component" value="Chromosome"/>
</dbReference>
<reference evidence="2" key="1">
    <citation type="submission" date="2023-03" db="EMBL/GenBank/DDBJ databases">
        <authorList>
            <person name="Cremers G."/>
            <person name="Picone N."/>
        </authorList>
    </citation>
    <scope>NUCLEOTIDE SEQUENCE</scope>
    <source>
        <strain evidence="2">Sample_alias</strain>
    </source>
</reference>
<feature type="domain" description="Methyltransferase" evidence="1">
    <location>
        <begin position="69"/>
        <end position="197"/>
    </location>
</feature>
<evidence type="ECO:0000313" key="2">
    <source>
        <dbReference type="EMBL" id="CAI9084809.1"/>
    </source>
</evidence>
<dbReference type="RefSeq" id="WP_009060315.1">
    <property type="nucleotide sequence ID" value="NZ_JAHXRZ010000003.1"/>
</dbReference>
<dbReference type="PANTHER" id="PTHR43861">
    <property type="entry name" value="TRANS-ACONITATE 2-METHYLTRANSFERASE-RELATED"/>
    <property type="match status" value="1"/>
</dbReference>